<feature type="domain" description="MAM" evidence="1">
    <location>
        <begin position="93"/>
        <end position="144"/>
    </location>
</feature>
<comment type="caution">
    <text evidence="2">The sequence shown here is derived from an EMBL/GenBank/DDBJ whole genome shotgun (WGS) entry which is preliminary data.</text>
</comment>
<dbReference type="PANTHER" id="PTHR23282">
    <property type="entry name" value="APICAL ENDOSOMAL GLYCOPROTEIN PRECURSOR"/>
    <property type="match status" value="1"/>
</dbReference>
<dbReference type="Gene3D" id="2.60.120.200">
    <property type="match status" value="2"/>
</dbReference>
<feature type="domain" description="MAM" evidence="1">
    <location>
        <begin position="1"/>
        <end position="84"/>
    </location>
</feature>
<organism evidence="2 3">
    <name type="scientific">Neotoma lepida</name>
    <name type="common">Desert woodrat</name>
    <dbReference type="NCBI Taxonomy" id="56216"/>
    <lineage>
        <taxon>Eukaryota</taxon>
        <taxon>Metazoa</taxon>
        <taxon>Chordata</taxon>
        <taxon>Craniata</taxon>
        <taxon>Vertebrata</taxon>
        <taxon>Euteleostomi</taxon>
        <taxon>Mammalia</taxon>
        <taxon>Eutheria</taxon>
        <taxon>Euarchontoglires</taxon>
        <taxon>Glires</taxon>
        <taxon>Rodentia</taxon>
        <taxon>Myomorpha</taxon>
        <taxon>Muroidea</taxon>
        <taxon>Cricetidae</taxon>
        <taxon>Neotominae</taxon>
        <taxon>Neotoma</taxon>
    </lineage>
</organism>
<dbReference type="AlphaFoldDB" id="A0A1A6HHG4"/>
<dbReference type="EMBL" id="LZPO01028367">
    <property type="protein sequence ID" value="OBS77674.1"/>
    <property type="molecule type" value="Genomic_DNA"/>
</dbReference>
<dbReference type="PANTHER" id="PTHR23282:SF116">
    <property type="entry name" value="MAM DOMAIN-CONTAINING PROTEIN 2"/>
    <property type="match status" value="1"/>
</dbReference>
<dbReference type="Proteomes" id="UP000092124">
    <property type="component" value="Unassembled WGS sequence"/>
</dbReference>
<dbReference type="Pfam" id="PF00629">
    <property type="entry name" value="MAM"/>
    <property type="match status" value="2"/>
</dbReference>
<dbReference type="SUPFAM" id="SSF49899">
    <property type="entry name" value="Concanavalin A-like lectins/glucanases"/>
    <property type="match status" value="2"/>
</dbReference>
<dbReference type="InterPro" id="IPR000998">
    <property type="entry name" value="MAM_dom"/>
</dbReference>
<dbReference type="InterPro" id="IPR051560">
    <property type="entry name" value="MAM_domain-containing"/>
</dbReference>
<reference evidence="2 3" key="1">
    <citation type="submission" date="2016-06" db="EMBL/GenBank/DDBJ databases">
        <title>The Draft Genome Sequence and Annotation of the Desert Woodrat Neotoma lepida.</title>
        <authorList>
            <person name="Campbell M."/>
            <person name="Oakeson K.F."/>
            <person name="Yandell M."/>
            <person name="Halpert J.R."/>
            <person name="Dearing D."/>
        </authorList>
    </citation>
    <scope>NUCLEOTIDE SEQUENCE [LARGE SCALE GENOMIC DNA]</scope>
    <source>
        <strain evidence="2">417</strain>
        <tissue evidence="2">Liver</tissue>
    </source>
</reference>
<dbReference type="GO" id="GO:0016020">
    <property type="term" value="C:membrane"/>
    <property type="evidence" value="ECO:0007669"/>
    <property type="project" value="InterPro"/>
</dbReference>
<proteinExistence type="predicted"/>
<evidence type="ECO:0000313" key="3">
    <source>
        <dbReference type="Proteomes" id="UP000092124"/>
    </source>
</evidence>
<dbReference type="OrthoDB" id="10020495at2759"/>
<keyword evidence="3" id="KW-1185">Reference proteome</keyword>
<sequence>MYVDSVYVKHFQEVAQLISPMTTAPMSGCLSFYYQLQQGNDNVFSLYTRDMAGLYEEIWKVDGPGNAAWNLAEVEFSAPYPMEVGLPFSTVESSCDFEEGLCNFYQDKEGPGWTRVRVKPNMYRIGDHTTGTGHYLLANTKFTA</sequence>
<feature type="non-terminal residue" evidence="2">
    <location>
        <position position="144"/>
    </location>
</feature>
<accession>A0A1A6HHG4</accession>
<dbReference type="InterPro" id="IPR013320">
    <property type="entry name" value="ConA-like_dom_sf"/>
</dbReference>
<name>A0A1A6HHG4_NEOLE</name>
<dbReference type="STRING" id="56216.A0A1A6HHG4"/>
<gene>
    <name evidence="2" type="ORF">A6R68_19937</name>
</gene>
<evidence type="ECO:0000259" key="1">
    <source>
        <dbReference type="PROSITE" id="PS50060"/>
    </source>
</evidence>
<dbReference type="PROSITE" id="PS50060">
    <property type="entry name" value="MAM_2"/>
    <property type="match status" value="2"/>
</dbReference>
<protein>
    <recommendedName>
        <fullName evidence="1">MAM domain-containing protein</fullName>
    </recommendedName>
</protein>
<evidence type="ECO:0000313" key="2">
    <source>
        <dbReference type="EMBL" id="OBS77674.1"/>
    </source>
</evidence>